<evidence type="ECO:0000256" key="5">
    <source>
        <dbReference type="ARBA" id="ARBA00023002"/>
    </source>
</evidence>
<evidence type="ECO:0000256" key="4">
    <source>
        <dbReference type="ARBA" id="ARBA00022963"/>
    </source>
</evidence>
<keyword evidence="8" id="KW-0576">Peroxisome</keyword>
<dbReference type="FunFam" id="1.10.1040.50:FF:000006">
    <property type="entry name" value="Peroxisomal bifunctional enzyme"/>
    <property type="match status" value="1"/>
</dbReference>
<dbReference type="InterPro" id="IPR029045">
    <property type="entry name" value="ClpP/crotonase-like_dom_sf"/>
</dbReference>
<dbReference type="Gene3D" id="3.40.50.720">
    <property type="entry name" value="NAD(P)-binding Rossmann-like Domain"/>
    <property type="match status" value="1"/>
</dbReference>
<dbReference type="RefSeq" id="WP_034944467.1">
    <property type="nucleotide sequence ID" value="NZ_JDST02000005.1"/>
</dbReference>
<evidence type="ECO:0000256" key="8">
    <source>
        <dbReference type="ARBA" id="ARBA00023140"/>
    </source>
</evidence>
<comment type="caution">
    <text evidence="15">The sequence shown here is derived from an EMBL/GenBank/DDBJ whole genome shotgun (WGS) entry which is preliminary data.</text>
</comment>
<evidence type="ECO:0000256" key="3">
    <source>
        <dbReference type="ARBA" id="ARBA00022832"/>
    </source>
</evidence>
<dbReference type="InterPro" id="IPR006108">
    <property type="entry name" value="3HC_DH_C"/>
</dbReference>
<evidence type="ECO:0000256" key="11">
    <source>
        <dbReference type="ARBA" id="ARBA00023268"/>
    </source>
</evidence>
<dbReference type="Pfam" id="PF00378">
    <property type="entry name" value="ECH_1"/>
    <property type="match status" value="1"/>
</dbReference>
<keyword evidence="4" id="KW-0442">Lipid degradation</keyword>
<comment type="pathway">
    <text evidence="2">Lipid metabolism; fatty acid beta-oxidation.</text>
</comment>
<dbReference type="InterPro" id="IPR008927">
    <property type="entry name" value="6-PGluconate_DH-like_C_sf"/>
</dbReference>
<dbReference type="Gene3D" id="3.90.226.10">
    <property type="entry name" value="2-enoyl-CoA Hydratase, Chain A, domain 1"/>
    <property type="match status" value="1"/>
</dbReference>
<dbReference type="SUPFAM" id="SSF48179">
    <property type="entry name" value="6-phosphogluconate dehydrogenase C-terminal domain-like"/>
    <property type="match status" value="2"/>
</dbReference>
<evidence type="ECO:0000259" key="14">
    <source>
        <dbReference type="Pfam" id="PF02737"/>
    </source>
</evidence>
<dbReference type="InterPro" id="IPR001753">
    <property type="entry name" value="Enoyl-CoA_hydra/iso"/>
</dbReference>
<keyword evidence="3" id="KW-0276">Fatty acid metabolism</keyword>
<dbReference type="GO" id="GO:0070403">
    <property type="term" value="F:NAD+ binding"/>
    <property type="evidence" value="ECO:0007669"/>
    <property type="project" value="InterPro"/>
</dbReference>
<dbReference type="Proteomes" id="UP000021315">
    <property type="component" value="Unassembled WGS sequence"/>
</dbReference>
<dbReference type="EMBL" id="JDST02000005">
    <property type="protein sequence ID" value="KFB78350.1"/>
    <property type="molecule type" value="Genomic_DNA"/>
</dbReference>
<dbReference type="FunFam" id="3.40.50.720:FF:000009">
    <property type="entry name" value="Fatty oxidation complex, alpha subunit"/>
    <property type="match status" value="1"/>
</dbReference>
<gene>
    <name evidence="15" type="primary">fadB</name>
    <name evidence="15" type="ORF">AW06_000301</name>
</gene>
<evidence type="ECO:0000256" key="9">
    <source>
        <dbReference type="ARBA" id="ARBA00023235"/>
    </source>
</evidence>
<dbReference type="Pfam" id="PF00725">
    <property type="entry name" value="3HCDH"/>
    <property type="match status" value="2"/>
</dbReference>
<protein>
    <submittedName>
        <fullName evidence="15">Fatty acid oxidation complex subunit alpha</fullName>
    </submittedName>
</protein>
<keyword evidence="11" id="KW-0511">Multifunctional enzyme</keyword>
<dbReference type="Gene3D" id="1.10.1040.50">
    <property type="match status" value="1"/>
</dbReference>
<reference evidence="15" key="1">
    <citation type="submission" date="2014-02" db="EMBL/GenBank/DDBJ databases">
        <title>Expanding our view of genomic diversity in Candidatus Accumulibacter clades.</title>
        <authorList>
            <person name="Skennerton C.T."/>
            <person name="Barr J.J."/>
            <person name="Slater F.R."/>
            <person name="Bond P.L."/>
            <person name="Tyson G.W."/>
        </authorList>
    </citation>
    <scope>NUCLEOTIDE SEQUENCE [LARGE SCALE GENOMIC DNA]</scope>
</reference>
<evidence type="ECO:0000313" key="15">
    <source>
        <dbReference type="EMBL" id="KFB78350.1"/>
    </source>
</evidence>
<dbReference type="GO" id="GO:0016853">
    <property type="term" value="F:isomerase activity"/>
    <property type="evidence" value="ECO:0007669"/>
    <property type="project" value="UniProtKB-KW"/>
</dbReference>
<feature type="domain" description="3-hydroxyacyl-CoA dehydrogenase C-terminal" evidence="13">
    <location>
        <begin position="605"/>
        <end position="691"/>
    </location>
</feature>
<keyword evidence="10" id="KW-0456">Lyase</keyword>
<evidence type="ECO:0000256" key="2">
    <source>
        <dbReference type="ARBA" id="ARBA00005005"/>
    </source>
</evidence>
<evidence type="ECO:0000256" key="10">
    <source>
        <dbReference type="ARBA" id="ARBA00023239"/>
    </source>
</evidence>
<name>A0A080MCY6_9PROT</name>
<dbReference type="GO" id="GO:0004300">
    <property type="term" value="F:enoyl-CoA hydratase activity"/>
    <property type="evidence" value="ECO:0007669"/>
    <property type="project" value="UniProtKB-ARBA"/>
</dbReference>
<keyword evidence="7" id="KW-0443">Lipid metabolism</keyword>
<sequence>MSSALVSYRRDGEIALVTVDNPPVNALAREVRAGLLNAIRQAEADTEVHATIILCAGRTFIAGADVSEFDQPPQEPHLPAVTQAIENALKPVVVALHGTALGGGFEIALASHYRIATATTKVGLPEVKLGVIPGAGGTQRLPRLVGLPTALQMISSGETITAERALEIGAIDEIAEGDLKTAAIAAARRLATPGAVPRRTGTLPVPSAPPEIFQEARRQASEKQRHLQAPLTAIEAVAAAASLSFDDGLRRERELFLERRASAQAAALRNAFLGEREVAKVPGLAADVRAREILQVAVLGAGTMGSGIAMCFANAGFSVLIKEVEALALERGMATIRKNYQASVSRGTLSPQDMLRRLECIRPTLDWQELADVDLVVEAVFEDLGVKRQVFEQLDAIAKPGAILATNTSYLDVAQIAEFTRRPQDVVGMHFFSPANVMRLLENVRTDRTAPDVLVTVMQLGKKLGKIAVLVGGCDGFVGNRMLAQRTREAWFLLEEGALPQQVDAALVDFGFPMGPFAVGDLAGLDIGWRNRKARAHLRKPGVRDCDLLDQVCQLGRLGQKTGAGWYRYESGKRTPLPDAAIEELIVEHSRARGIERRTIDDQEIVERCLFSMINEGAKILAEGVAARPVDVDIVWLNGYGFPPWRGGPLFYADQLGLGRVLATIENYCERFGPDFWTPAPLLQELVASGRTFYPRRLLPE</sequence>
<comment type="subcellular location">
    <subcellularLocation>
        <location evidence="1">Peroxisome</location>
    </subcellularLocation>
</comment>
<evidence type="ECO:0000259" key="13">
    <source>
        <dbReference type="Pfam" id="PF00725"/>
    </source>
</evidence>
<keyword evidence="5" id="KW-0560">Oxidoreductase</keyword>
<feature type="domain" description="3-hydroxyacyl-CoA dehydrogenase NAD binding" evidence="14">
    <location>
        <begin position="295"/>
        <end position="472"/>
    </location>
</feature>
<evidence type="ECO:0000256" key="12">
    <source>
        <dbReference type="ARBA" id="ARBA00049556"/>
    </source>
</evidence>
<keyword evidence="16" id="KW-1185">Reference proteome</keyword>
<dbReference type="SUPFAM" id="SSF52096">
    <property type="entry name" value="ClpP/crotonase"/>
    <property type="match status" value="1"/>
</dbReference>
<dbReference type="Pfam" id="PF02737">
    <property type="entry name" value="3HCDH_N"/>
    <property type="match status" value="1"/>
</dbReference>
<dbReference type="InterPro" id="IPR006176">
    <property type="entry name" value="3-OHacyl-CoA_DH_NAD-bd"/>
</dbReference>
<organism evidence="15 16">
    <name type="scientific">Candidatus Accumulibacter cognatus</name>
    <dbReference type="NCBI Taxonomy" id="2954383"/>
    <lineage>
        <taxon>Bacteria</taxon>
        <taxon>Pseudomonadati</taxon>
        <taxon>Pseudomonadota</taxon>
        <taxon>Betaproteobacteria</taxon>
        <taxon>Candidatus Accumulibacter</taxon>
    </lineage>
</organism>
<proteinExistence type="predicted"/>
<feature type="domain" description="3-hydroxyacyl-CoA dehydrogenase C-terminal" evidence="13">
    <location>
        <begin position="476"/>
        <end position="569"/>
    </location>
</feature>
<keyword evidence="6" id="KW-0520">NAD</keyword>
<dbReference type="SUPFAM" id="SSF51735">
    <property type="entry name" value="NAD(P)-binding Rossmann-fold domains"/>
    <property type="match status" value="1"/>
</dbReference>
<evidence type="ECO:0000313" key="16">
    <source>
        <dbReference type="Proteomes" id="UP000021315"/>
    </source>
</evidence>
<keyword evidence="9" id="KW-0413">Isomerase</keyword>
<dbReference type="GO" id="GO:0006635">
    <property type="term" value="P:fatty acid beta-oxidation"/>
    <property type="evidence" value="ECO:0007669"/>
    <property type="project" value="UniProtKB-UniPathway"/>
</dbReference>
<dbReference type="PANTHER" id="PTHR23309">
    <property type="entry name" value="3-HYDROXYACYL-COA DEHYROGENASE"/>
    <property type="match status" value="1"/>
</dbReference>
<evidence type="ECO:0000256" key="1">
    <source>
        <dbReference type="ARBA" id="ARBA00004275"/>
    </source>
</evidence>
<dbReference type="InterPro" id="IPR036291">
    <property type="entry name" value="NAD(P)-bd_dom_sf"/>
</dbReference>
<dbReference type="CDD" id="cd06558">
    <property type="entry name" value="crotonase-like"/>
    <property type="match status" value="1"/>
</dbReference>
<dbReference type="GO" id="GO:0003857">
    <property type="term" value="F:(3S)-3-hydroxyacyl-CoA dehydrogenase (NAD+) activity"/>
    <property type="evidence" value="ECO:0007669"/>
    <property type="project" value="UniProtKB-EC"/>
</dbReference>
<dbReference type="AlphaFoldDB" id="A0A080MCY6"/>
<dbReference type="UniPathway" id="UPA00659"/>
<dbReference type="PANTHER" id="PTHR23309:SF51">
    <property type="entry name" value="3-HYDROXYACYL-COA DEHYDROGENASE-RELATED"/>
    <property type="match status" value="1"/>
</dbReference>
<dbReference type="STRING" id="1453999.AW06_000301"/>
<evidence type="ECO:0000256" key="7">
    <source>
        <dbReference type="ARBA" id="ARBA00023098"/>
    </source>
</evidence>
<evidence type="ECO:0000256" key="6">
    <source>
        <dbReference type="ARBA" id="ARBA00023027"/>
    </source>
</evidence>
<comment type="catalytic activity">
    <reaction evidence="12">
        <text>a (3S)-3-hydroxyacyl-CoA + NAD(+) = a 3-oxoacyl-CoA + NADH + H(+)</text>
        <dbReference type="Rhea" id="RHEA:22432"/>
        <dbReference type="ChEBI" id="CHEBI:15378"/>
        <dbReference type="ChEBI" id="CHEBI:57318"/>
        <dbReference type="ChEBI" id="CHEBI:57540"/>
        <dbReference type="ChEBI" id="CHEBI:57945"/>
        <dbReference type="ChEBI" id="CHEBI:90726"/>
        <dbReference type="EC" id="1.1.1.35"/>
    </reaction>
</comment>
<accession>A0A080MCY6</accession>